<evidence type="ECO:0000256" key="1">
    <source>
        <dbReference type="SAM" id="SignalP"/>
    </source>
</evidence>
<keyword evidence="1" id="KW-0732">Signal</keyword>
<feature type="chain" id="PRO_5041242403" evidence="1">
    <location>
        <begin position="19"/>
        <end position="195"/>
    </location>
</feature>
<dbReference type="InterPro" id="IPR035810">
    <property type="entry name" value="PEBP_euk"/>
</dbReference>
<sequence>MLFPSLTSALILAGLSVAQTPPGHKPEVTARLELIVGSKVLAVPGTSLTKAETSKQPLIGTSDVPLKGTYVWLMIDQDVPSNFQNPSAGTRRLNLHALITGFTSAAEKDPVHGVYLLTSPVTTPIPYTGPNPPAEVPVYPHRYVSLLYETPAGFNTTRAQVGSTLGFDLAKFVNATGLTVPVRANWWNVAGEPRV</sequence>
<protein>
    <submittedName>
        <fullName evidence="2">Phosphatidylethanolamine-binding protein</fullName>
    </submittedName>
</protein>
<dbReference type="Pfam" id="PF01161">
    <property type="entry name" value="PBP"/>
    <property type="match status" value="1"/>
</dbReference>
<comment type="caution">
    <text evidence="2">The sequence shown here is derived from an EMBL/GenBank/DDBJ whole genome shotgun (WGS) entry which is preliminary data.</text>
</comment>
<dbReference type="CDD" id="cd00866">
    <property type="entry name" value="PEBP_euk"/>
    <property type="match status" value="1"/>
</dbReference>
<dbReference type="InterPro" id="IPR008914">
    <property type="entry name" value="PEBP"/>
</dbReference>
<evidence type="ECO:0000313" key="3">
    <source>
        <dbReference type="Proteomes" id="UP001172155"/>
    </source>
</evidence>
<name>A0AA40FB10_9PEZI</name>
<dbReference type="SUPFAM" id="SSF49777">
    <property type="entry name" value="PEBP-like"/>
    <property type="match status" value="1"/>
</dbReference>
<dbReference type="AlphaFoldDB" id="A0AA40FB10"/>
<dbReference type="Gene3D" id="3.90.280.10">
    <property type="entry name" value="PEBP-like"/>
    <property type="match status" value="1"/>
</dbReference>
<dbReference type="EMBL" id="JAUKUD010000001">
    <property type="protein sequence ID" value="KAK0754479.1"/>
    <property type="molecule type" value="Genomic_DNA"/>
</dbReference>
<gene>
    <name evidence="2" type="ORF">B0T18DRAFT_386345</name>
</gene>
<reference evidence="2" key="1">
    <citation type="submission" date="2023-06" db="EMBL/GenBank/DDBJ databases">
        <title>Genome-scale phylogeny and comparative genomics of the fungal order Sordariales.</title>
        <authorList>
            <consortium name="Lawrence Berkeley National Laboratory"/>
            <person name="Hensen N."/>
            <person name="Bonometti L."/>
            <person name="Westerberg I."/>
            <person name="Brannstrom I.O."/>
            <person name="Guillou S."/>
            <person name="Cros-Aarteil S."/>
            <person name="Calhoun S."/>
            <person name="Haridas S."/>
            <person name="Kuo A."/>
            <person name="Mondo S."/>
            <person name="Pangilinan J."/>
            <person name="Riley R."/>
            <person name="LaButti K."/>
            <person name="Andreopoulos B."/>
            <person name="Lipzen A."/>
            <person name="Chen C."/>
            <person name="Yanf M."/>
            <person name="Daum C."/>
            <person name="Ng V."/>
            <person name="Clum A."/>
            <person name="Steindorff A."/>
            <person name="Ohm R."/>
            <person name="Martin F."/>
            <person name="Silar P."/>
            <person name="Natvig D."/>
            <person name="Lalanne C."/>
            <person name="Gautier V."/>
            <person name="Ament-velasquez S.L."/>
            <person name="Kruys A."/>
            <person name="Hutchinson M.I."/>
            <person name="Powell A.J."/>
            <person name="Barry K."/>
            <person name="Miller A.N."/>
            <person name="Grigoriev I.V."/>
            <person name="Debuchy R."/>
            <person name="Gladieux P."/>
            <person name="Thoren M.H."/>
            <person name="Johannesson H."/>
        </authorList>
    </citation>
    <scope>NUCLEOTIDE SEQUENCE</scope>
    <source>
        <strain evidence="2">SMH3187-1</strain>
    </source>
</reference>
<dbReference type="Proteomes" id="UP001172155">
    <property type="component" value="Unassembled WGS sequence"/>
</dbReference>
<dbReference type="InterPro" id="IPR036610">
    <property type="entry name" value="PEBP-like_sf"/>
</dbReference>
<keyword evidence="3" id="KW-1185">Reference proteome</keyword>
<organism evidence="2 3">
    <name type="scientific">Schizothecium vesticola</name>
    <dbReference type="NCBI Taxonomy" id="314040"/>
    <lineage>
        <taxon>Eukaryota</taxon>
        <taxon>Fungi</taxon>
        <taxon>Dikarya</taxon>
        <taxon>Ascomycota</taxon>
        <taxon>Pezizomycotina</taxon>
        <taxon>Sordariomycetes</taxon>
        <taxon>Sordariomycetidae</taxon>
        <taxon>Sordariales</taxon>
        <taxon>Schizotheciaceae</taxon>
        <taxon>Schizothecium</taxon>
    </lineage>
</organism>
<evidence type="ECO:0000313" key="2">
    <source>
        <dbReference type="EMBL" id="KAK0754479.1"/>
    </source>
</evidence>
<accession>A0AA40FB10</accession>
<proteinExistence type="predicted"/>
<feature type="signal peptide" evidence="1">
    <location>
        <begin position="1"/>
        <end position="18"/>
    </location>
</feature>